<keyword evidence="1" id="KW-0863">Zinc-finger</keyword>
<feature type="domain" description="CCHC-type" evidence="2">
    <location>
        <begin position="141"/>
        <end position="156"/>
    </location>
</feature>
<keyword evidence="4" id="KW-1185">Reference proteome</keyword>
<dbReference type="AlphaFoldDB" id="A0A1R1PDI7"/>
<reference evidence="4" key="1">
    <citation type="submission" date="2017-01" db="EMBL/GenBank/DDBJ databases">
        <authorList>
            <person name="Wang Y."/>
            <person name="White M."/>
            <person name="Kvist S."/>
            <person name="Moncalvo J.-M."/>
        </authorList>
    </citation>
    <scope>NUCLEOTIDE SEQUENCE [LARGE SCALE GENOMIC DNA]</scope>
    <source>
        <strain evidence="4">COL-18-3</strain>
    </source>
</reference>
<dbReference type="InterPro" id="IPR032567">
    <property type="entry name" value="RTL1-rel"/>
</dbReference>
<comment type="caution">
    <text evidence="3">The sequence shown here is derived from an EMBL/GenBank/DDBJ whole genome shotgun (WGS) entry which is preliminary data.</text>
</comment>
<dbReference type="Pfam" id="PF00098">
    <property type="entry name" value="zf-CCHC"/>
    <property type="match status" value="1"/>
</dbReference>
<dbReference type="PANTHER" id="PTHR15503">
    <property type="entry name" value="LDOC1 RELATED"/>
    <property type="match status" value="1"/>
</dbReference>
<keyword evidence="1" id="KW-0479">Metal-binding</keyword>
<dbReference type="Gene3D" id="4.10.60.10">
    <property type="entry name" value="Zinc finger, CCHC-type"/>
    <property type="match status" value="1"/>
</dbReference>
<dbReference type="PROSITE" id="PS50158">
    <property type="entry name" value="ZF_CCHC"/>
    <property type="match status" value="1"/>
</dbReference>
<evidence type="ECO:0000313" key="4">
    <source>
        <dbReference type="Proteomes" id="UP000188320"/>
    </source>
</evidence>
<name>A0A1R1PDI7_ZANCU</name>
<dbReference type="OrthoDB" id="5597136at2759"/>
<dbReference type="SUPFAM" id="SSF57756">
    <property type="entry name" value="Retrovirus zinc finger-like domains"/>
    <property type="match status" value="1"/>
</dbReference>
<organism evidence="3 4">
    <name type="scientific">Zancudomyces culisetae</name>
    <name type="common">Gut fungus</name>
    <name type="synonym">Smittium culisetae</name>
    <dbReference type="NCBI Taxonomy" id="1213189"/>
    <lineage>
        <taxon>Eukaryota</taxon>
        <taxon>Fungi</taxon>
        <taxon>Fungi incertae sedis</taxon>
        <taxon>Zoopagomycota</taxon>
        <taxon>Kickxellomycotina</taxon>
        <taxon>Harpellomycetes</taxon>
        <taxon>Harpellales</taxon>
        <taxon>Legeriomycetaceae</taxon>
        <taxon>Zancudomyces</taxon>
    </lineage>
</organism>
<dbReference type="InterPro" id="IPR001878">
    <property type="entry name" value="Znf_CCHC"/>
</dbReference>
<dbReference type="InterPro" id="IPR021109">
    <property type="entry name" value="Peptidase_aspartic_dom_sf"/>
</dbReference>
<evidence type="ECO:0000313" key="3">
    <source>
        <dbReference type="EMBL" id="OMH78932.1"/>
    </source>
</evidence>
<dbReference type="Gene3D" id="2.40.70.10">
    <property type="entry name" value="Acid Proteases"/>
    <property type="match status" value="1"/>
</dbReference>
<dbReference type="CDD" id="cd00303">
    <property type="entry name" value="retropepsin_like"/>
    <property type="match status" value="1"/>
</dbReference>
<proteinExistence type="predicted"/>
<evidence type="ECO:0000256" key="1">
    <source>
        <dbReference type="PROSITE-ProRule" id="PRU00047"/>
    </source>
</evidence>
<dbReference type="EMBL" id="LSSK01001724">
    <property type="protein sequence ID" value="OMH78932.1"/>
    <property type="molecule type" value="Genomic_DNA"/>
</dbReference>
<gene>
    <name evidence="3" type="ORF">AX774_g7665</name>
</gene>
<evidence type="ECO:0000259" key="2">
    <source>
        <dbReference type="PROSITE" id="PS50158"/>
    </source>
</evidence>
<dbReference type="GO" id="GO:0003676">
    <property type="term" value="F:nucleic acid binding"/>
    <property type="evidence" value="ECO:0007669"/>
    <property type="project" value="InterPro"/>
</dbReference>
<dbReference type="Pfam" id="PF08284">
    <property type="entry name" value="RVP_2"/>
    <property type="match status" value="1"/>
</dbReference>
<dbReference type="SUPFAM" id="SSF50630">
    <property type="entry name" value="Acid proteases"/>
    <property type="match status" value="1"/>
</dbReference>
<accession>A0A1R1PDI7</accession>
<dbReference type="Proteomes" id="UP000188320">
    <property type="component" value="Unassembled WGS sequence"/>
</dbReference>
<sequence>MQLYLDRIELVWFKRNKNQFKDWATLRKLFLEKYGEGESEFEAWEKIKTIKLRDYESAEEWETALEELLEKAKVTDTQTKWRHLNTEAGEPLFEALVEKFEKVSLNMINKMDQTIDKALSRSYRYLNENPQISNMIKQGQCFNCKKKGHRKFECPELRTVNRKETESKEKKKVNSIELLDQITHSNNALREKENEVWLVNKRPREKNYVKDLEKPEPKRHRIEPMETDGTKLEEAATKRTRVVKKRVPGMAVGIEQYSLKSDLSNFLPSIKLPQLLLEAPRIRSEYLELGKNVEEKPMNQFNVMEYRTTYCKALVGVFNEFLWAVVDTGAACSVVNNRLLERLGLQVEYRSKQILVTADGGTHETAGKVFRVPLSIAGHEFPVDLLVIDRKDDFLVLGTDWFVEHQVKLDMATQELTLPKEHIDIIITISTKTPGKEVDDPTELFLVFKEHVTQPDTETYNDPRIQEVKEANKVIFAN</sequence>
<keyword evidence="1" id="KW-0862">Zinc</keyword>
<dbReference type="InterPro" id="IPR036875">
    <property type="entry name" value="Znf_CCHC_sf"/>
</dbReference>
<dbReference type="PANTHER" id="PTHR15503:SF45">
    <property type="entry name" value="RNA-DIRECTED DNA POLYMERASE HOMOLOG"/>
    <property type="match status" value="1"/>
</dbReference>
<dbReference type="GO" id="GO:0008270">
    <property type="term" value="F:zinc ion binding"/>
    <property type="evidence" value="ECO:0007669"/>
    <property type="project" value="UniProtKB-KW"/>
</dbReference>
<dbReference type="SMART" id="SM00343">
    <property type="entry name" value="ZnF_C2HC"/>
    <property type="match status" value="1"/>
</dbReference>
<protein>
    <recommendedName>
        <fullName evidence="2">CCHC-type domain-containing protein</fullName>
    </recommendedName>
</protein>